<sequence length="162" mass="18752">MLLADVFENFRALCQNYYKIDPCHAYTAPGLAWQACLRMTKVLEIITPENIKLELFGLEIFVGNISNDTRLKKAELRIAREILGKLPDEQCFHLMKDLRLLVKRAFYDRSGLRDKRRSPSNPSLQEVVPFRAMVVKELPQPTTNTDLVYDHSPEWDTTGQLQ</sequence>
<evidence type="ECO:0000313" key="3">
    <source>
        <dbReference type="Proteomes" id="UP000887013"/>
    </source>
</evidence>
<accession>A0A8X6PDC5</accession>
<dbReference type="Proteomes" id="UP000887013">
    <property type="component" value="Unassembled WGS sequence"/>
</dbReference>
<protein>
    <submittedName>
        <fullName evidence="2">Uncharacterized protein</fullName>
    </submittedName>
</protein>
<name>A0A8X6PDC5_NEPPI</name>
<evidence type="ECO:0000256" key="1">
    <source>
        <dbReference type="SAM" id="MobiDB-lite"/>
    </source>
</evidence>
<reference evidence="2" key="1">
    <citation type="submission" date="2020-08" db="EMBL/GenBank/DDBJ databases">
        <title>Multicomponent nature underlies the extraordinary mechanical properties of spider dragline silk.</title>
        <authorList>
            <person name="Kono N."/>
            <person name="Nakamura H."/>
            <person name="Mori M."/>
            <person name="Yoshida Y."/>
            <person name="Ohtoshi R."/>
            <person name="Malay A.D."/>
            <person name="Moran D.A.P."/>
            <person name="Tomita M."/>
            <person name="Numata K."/>
            <person name="Arakawa K."/>
        </authorList>
    </citation>
    <scope>NUCLEOTIDE SEQUENCE</scope>
</reference>
<keyword evidence="3" id="KW-1185">Reference proteome</keyword>
<evidence type="ECO:0000313" key="2">
    <source>
        <dbReference type="EMBL" id="GFT58745.1"/>
    </source>
</evidence>
<gene>
    <name evidence="2" type="ORF">NPIL_38741</name>
</gene>
<dbReference type="EMBL" id="BMAW01067234">
    <property type="protein sequence ID" value="GFT58745.1"/>
    <property type="molecule type" value="Genomic_DNA"/>
</dbReference>
<proteinExistence type="predicted"/>
<organism evidence="2 3">
    <name type="scientific">Nephila pilipes</name>
    <name type="common">Giant wood spider</name>
    <name type="synonym">Nephila maculata</name>
    <dbReference type="NCBI Taxonomy" id="299642"/>
    <lineage>
        <taxon>Eukaryota</taxon>
        <taxon>Metazoa</taxon>
        <taxon>Ecdysozoa</taxon>
        <taxon>Arthropoda</taxon>
        <taxon>Chelicerata</taxon>
        <taxon>Arachnida</taxon>
        <taxon>Araneae</taxon>
        <taxon>Araneomorphae</taxon>
        <taxon>Entelegynae</taxon>
        <taxon>Araneoidea</taxon>
        <taxon>Nephilidae</taxon>
        <taxon>Nephila</taxon>
    </lineage>
</organism>
<dbReference type="AlphaFoldDB" id="A0A8X6PDC5"/>
<feature type="region of interest" description="Disordered" evidence="1">
    <location>
        <begin position="143"/>
        <end position="162"/>
    </location>
</feature>
<comment type="caution">
    <text evidence="2">The sequence shown here is derived from an EMBL/GenBank/DDBJ whole genome shotgun (WGS) entry which is preliminary data.</text>
</comment>